<dbReference type="GO" id="GO:0046854">
    <property type="term" value="P:phosphatidylinositol phosphate biosynthetic process"/>
    <property type="evidence" value="ECO:0007669"/>
    <property type="project" value="TreeGrafter"/>
</dbReference>
<dbReference type="GO" id="GO:0000285">
    <property type="term" value="F:1-phosphatidylinositol-3-phosphate 5-kinase activity"/>
    <property type="evidence" value="ECO:0007669"/>
    <property type="project" value="TreeGrafter"/>
</dbReference>
<gene>
    <name evidence="3" type="ORF">NTEN_LOCUS13054</name>
</gene>
<dbReference type="InterPro" id="IPR002423">
    <property type="entry name" value="Cpn60/GroEL/TCP-1"/>
</dbReference>
<dbReference type="PANTHER" id="PTHR45748">
    <property type="entry name" value="1-PHOSPHATIDYLINOSITOL 3-PHOSPHATE 5-KINASE-RELATED"/>
    <property type="match status" value="1"/>
</dbReference>
<evidence type="ECO:0000313" key="3">
    <source>
        <dbReference type="EMBL" id="CAB0007800.1"/>
    </source>
</evidence>
<dbReference type="InterPro" id="IPR027409">
    <property type="entry name" value="GroEL-like_apical_dom_sf"/>
</dbReference>
<feature type="non-terminal residue" evidence="3">
    <location>
        <position position="270"/>
    </location>
</feature>
<dbReference type="Proteomes" id="UP000479000">
    <property type="component" value="Unassembled WGS sequence"/>
</dbReference>
<keyword evidence="2" id="KW-0732">Signal</keyword>
<dbReference type="SUPFAM" id="SSF52029">
    <property type="entry name" value="GroEL apical domain-like"/>
    <property type="match status" value="1"/>
</dbReference>
<name>A0A6H5GTM8_9HEMI</name>
<feature type="compositionally biased region" description="Basic and acidic residues" evidence="1">
    <location>
        <begin position="223"/>
        <end position="234"/>
    </location>
</feature>
<dbReference type="EMBL" id="CADCXU010019555">
    <property type="protein sequence ID" value="CAB0007800.1"/>
    <property type="molecule type" value="Genomic_DNA"/>
</dbReference>
<dbReference type="OrthoDB" id="158357at2759"/>
<dbReference type="Gene3D" id="3.50.7.10">
    <property type="entry name" value="GroEL"/>
    <property type="match status" value="1"/>
</dbReference>
<dbReference type="PANTHER" id="PTHR45748:SF7">
    <property type="entry name" value="1-PHOSPHATIDYLINOSITOL 3-PHOSPHATE 5-KINASE-RELATED"/>
    <property type="match status" value="1"/>
</dbReference>
<sequence length="270" mass="30453">MSLCYCFIVSLTSSLIMRLSFSLFHFGFDFEFENEFKFLFHCEFDFEIEFLFHCEFNCEIGNESCYCFIEHDYIQRIVSKIVNLRPNLVIVSKSVARLAQDLLLEAGISLALNVKPTVVERIARATGADILTSVDAHLGAPELGLCKRFQIMNLATESAPVFFTLIGILLFRFVHNGGAVHIKLRHLEKEIPPLGGILMWTWCSHCNKEIVDDIPERAELHIGEEANEPDDKSADNGNESSPENDDDLCQDVSHGLLVAGNLVLISIKRK</sequence>
<evidence type="ECO:0000256" key="2">
    <source>
        <dbReference type="SAM" id="SignalP"/>
    </source>
</evidence>
<dbReference type="Pfam" id="PF00118">
    <property type="entry name" value="Cpn60_TCP1"/>
    <property type="match status" value="1"/>
</dbReference>
<organism evidence="3 4">
    <name type="scientific">Nesidiocoris tenuis</name>
    <dbReference type="NCBI Taxonomy" id="355587"/>
    <lineage>
        <taxon>Eukaryota</taxon>
        <taxon>Metazoa</taxon>
        <taxon>Ecdysozoa</taxon>
        <taxon>Arthropoda</taxon>
        <taxon>Hexapoda</taxon>
        <taxon>Insecta</taxon>
        <taxon>Pterygota</taxon>
        <taxon>Neoptera</taxon>
        <taxon>Paraneoptera</taxon>
        <taxon>Hemiptera</taxon>
        <taxon>Heteroptera</taxon>
        <taxon>Panheteroptera</taxon>
        <taxon>Cimicomorpha</taxon>
        <taxon>Miridae</taxon>
        <taxon>Dicyphina</taxon>
        <taxon>Nesidiocoris</taxon>
    </lineage>
</organism>
<proteinExistence type="predicted"/>
<dbReference type="GO" id="GO:0005524">
    <property type="term" value="F:ATP binding"/>
    <property type="evidence" value="ECO:0007669"/>
    <property type="project" value="InterPro"/>
</dbReference>
<evidence type="ECO:0000256" key="1">
    <source>
        <dbReference type="SAM" id="MobiDB-lite"/>
    </source>
</evidence>
<reference evidence="3 4" key="1">
    <citation type="submission" date="2020-02" db="EMBL/GenBank/DDBJ databases">
        <authorList>
            <person name="Ferguson B K."/>
        </authorList>
    </citation>
    <scope>NUCLEOTIDE SEQUENCE [LARGE SCALE GENOMIC DNA]</scope>
</reference>
<protein>
    <submittedName>
        <fullName evidence="3">Uncharacterized protein</fullName>
    </submittedName>
</protein>
<feature type="signal peptide" evidence="2">
    <location>
        <begin position="1"/>
        <end position="22"/>
    </location>
</feature>
<dbReference type="GO" id="GO:0010008">
    <property type="term" value="C:endosome membrane"/>
    <property type="evidence" value="ECO:0007669"/>
    <property type="project" value="TreeGrafter"/>
</dbReference>
<evidence type="ECO:0000313" key="4">
    <source>
        <dbReference type="Proteomes" id="UP000479000"/>
    </source>
</evidence>
<feature type="chain" id="PRO_5026251553" evidence="2">
    <location>
        <begin position="23"/>
        <end position="270"/>
    </location>
</feature>
<feature type="region of interest" description="Disordered" evidence="1">
    <location>
        <begin position="223"/>
        <end position="247"/>
    </location>
</feature>
<dbReference type="AlphaFoldDB" id="A0A6H5GTM8"/>
<accession>A0A6H5GTM8</accession>
<keyword evidence="4" id="KW-1185">Reference proteome</keyword>